<gene>
    <name evidence="1" type="ORF">Vadar_029218</name>
</gene>
<accession>A0ACB7XV99</accession>
<comment type="caution">
    <text evidence="1">The sequence shown here is derived from an EMBL/GenBank/DDBJ whole genome shotgun (WGS) entry which is preliminary data.</text>
</comment>
<sequence>MFLALDKDMNGTLNKQELREYADGTLTDIFIERGRGHLTTADIHSLFRDVHQKWMEGGNYELFIEDVRDEIWDMVKPLDPLSDLLGCKQGGTVASMLIDVRCLWSHDNRGNLLQEEEEPEEE</sequence>
<organism evidence="1 2">
    <name type="scientific">Vaccinium darrowii</name>
    <dbReference type="NCBI Taxonomy" id="229202"/>
    <lineage>
        <taxon>Eukaryota</taxon>
        <taxon>Viridiplantae</taxon>
        <taxon>Streptophyta</taxon>
        <taxon>Embryophyta</taxon>
        <taxon>Tracheophyta</taxon>
        <taxon>Spermatophyta</taxon>
        <taxon>Magnoliopsida</taxon>
        <taxon>eudicotyledons</taxon>
        <taxon>Gunneridae</taxon>
        <taxon>Pentapetalae</taxon>
        <taxon>asterids</taxon>
        <taxon>Ericales</taxon>
        <taxon>Ericaceae</taxon>
        <taxon>Vaccinioideae</taxon>
        <taxon>Vaccinieae</taxon>
        <taxon>Vaccinium</taxon>
    </lineage>
</organism>
<reference evidence="1 2" key="1">
    <citation type="journal article" date="2021" name="Hortic Res">
        <title>High-quality reference genome and annotation aids understanding of berry development for evergreen blueberry (Vaccinium darrowii).</title>
        <authorList>
            <person name="Yu J."/>
            <person name="Hulse-Kemp A.M."/>
            <person name="Babiker E."/>
            <person name="Staton M."/>
        </authorList>
    </citation>
    <scope>NUCLEOTIDE SEQUENCE [LARGE SCALE GENOMIC DNA]</scope>
    <source>
        <strain evidence="2">cv. NJ 8807/NJ 8810</strain>
        <tissue evidence="1">Young leaf</tissue>
    </source>
</reference>
<dbReference type="Proteomes" id="UP000828048">
    <property type="component" value="Chromosome 1"/>
</dbReference>
<dbReference type="EMBL" id="CM037151">
    <property type="protein sequence ID" value="KAH7844548.1"/>
    <property type="molecule type" value="Genomic_DNA"/>
</dbReference>
<keyword evidence="2" id="KW-1185">Reference proteome</keyword>
<proteinExistence type="predicted"/>
<protein>
    <submittedName>
        <fullName evidence="1">Uncharacterized protein</fullName>
    </submittedName>
</protein>
<evidence type="ECO:0000313" key="2">
    <source>
        <dbReference type="Proteomes" id="UP000828048"/>
    </source>
</evidence>
<evidence type="ECO:0000313" key="1">
    <source>
        <dbReference type="EMBL" id="KAH7844548.1"/>
    </source>
</evidence>
<name>A0ACB7XV99_9ERIC</name>